<dbReference type="SMART" id="SM00448">
    <property type="entry name" value="REC"/>
    <property type="match status" value="1"/>
</dbReference>
<evidence type="ECO:0000256" key="1">
    <source>
        <dbReference type="ARBA" id="ARBA00018672"/>
    </source>
</evidence>
<keyword evidence="2" id="KW-0597">Phosphoprotein</keyword>
<dbReference type="RefSeq" id="WP_169297715.1">
    <property type="nucleotide sequence ID" value="NZ_JABBNI010000018.1"/>
</dbReference>
<accession>A0A7Y0EGL5</accession>
<evidence type="ECO:0000259" key="5">
    <source>
        <dbReference type="PROSITE" id="PS50110"/>
    </source>
</evidence>
<comment type="function">
    <text evidence="3">May play the central regulatory role in sporulation. It may be an element of the effector pathway responsible for the activation of sporulation genes in response to nutritional stress. Spo0A may act in concert with spo0H (a sigma factor) to control the expression of some genes that are critical to the sporulation process.</text>
</comment>
<dbReference type="PANTHER" id="PTHR44591">
    <property type="entry name" value="STRESS RESPONSE REGULATOR PROTEIN 1"/>
    <property type="match status" value="1"/>
</dbReference>
<dbReference type="Gene3D" id="3.40.50.2300">
    <property type="match status" value="1"/>
</dbReference>
<evidence type="ECO:0000256" key="3">
    <source>
        <dbReference type="ARBA" id="ARBA00024867"/>
    </source>
</evidence>
<sequence length="172" mass="19812">MNNVQVPLNNASVLIVDDSYYNIKTLTMILKHEECNVRSALSYELGLKSAVENPPDIILIRANMSNEDGYKVCEALKTYSSIKKIPIIFTSENNEIIDRDKVFSAGADDYIIMPFSYKEVLARVKTHLKLYFMSMEMEKYNKGSYDEVREFNESLVRDNNNLKMQVKKKTSS</sequence>
<dbReference type="Pfam" id="PF00072">
    <property type="entry name" value="Response_reg"/>
    <property type="match status" value="1"/>
</dbReference>
<evidence type="ECO:0000313" key="7">
    <source>
        <dbReference type="Proteomes" id="UP000537131"/>
    </source>
</evidence>
<reference evidence="6 7" key="1">
    <citation type="submission" date="2020-04" db="EMBL/GenBank/DDBJ databases">
        <authorList>
            <person name="Doyle D.A."/>
        </authorList>
    </citation>
    <scope>NUCLEOTIDE SEQUENCE [LARGE SCALE GENOMIC DNA]</scope>
    <source>
        <strain evidence="6 7">P21</strain>
    </source>
</reference>
<keyword evidence="7" id="KW-1185">Reference proteome</keyword>
<evidence type="ECO:0000256" key="4">
    <source>
        <dbReference type="PROSITE-ProRule" id="PRU00169"/>
    </source>
</evidence>
<dbReference type="EMBL" id="JABBNI010000018">
    <property type="protein sequence ID" value="NMM63109.1"/>
    <property type="molecule type" value="Genomic_DNA"/>
</dbReference>
<protein>
    <recommendedName>
        <fullName evidence="1">Stage 0 sporulation protein A homolog</fullName>
    </recommendedName>
</protein>
<reference evidence="6 7" key="2">
    <citation type="submission" date="2020-06" db="EMBL/GenBank/DDBJ databases">
        <title>Complete Genome Sequence of Clostridium muelleri sp. nov. P21T, an Acid-Alcohol Producing Acetogen Isolated from Old Hay.</title>
        <authorList>
            <person name="Duncan K.E."/>
            <person name="Tanner R.S."/>
        </authorList>
    </citation>
    <scope>NUCLEOTIDE SEQUENCE [LARGE SCALE GENOMIC DNA]</scope>
    <source>
        <strain evidence="6 7">P21</strain>
    </source>
</reference>
<name>A0A7Y0EGL5_9CLOT</name>
<dbReference type="GO" id="GO:0000160">
    <property type="term" value="P:phosphorelay signal transduction system"/>
    <property type="evidence" value="ECO:0007669"/>
    <property type="project" value="InterPro"/>
</dbReference>
<dbReference type="SUPFAM" id="SSF52172">
    <property type="entry name" value="CheY-like"/>
    <property type="match status" value="1"/>
</dbReference>
<dbReference type="InterPro" id="IPR001789">
    <property type="entry name" value="Sig_transdc_resp-reg_receiver"/>
</dbReference>
<dbReference type="InterPro" id="IPR011006">
    <property type="entry name" value="CheY-like_superfamily"/>
</dbReference>
<evidence type="ECO:0000256" key="2">
    <source>
        <dbReference type="ARBA" id="ARBA00022553"/>
    </source>
</evidence>
<dbReference type="InterPro" id="IPR050595">
    <property type="entry name" value="Bact_response_regulator"/>
</dbReference>
<dbReference type="Proteomes" id="UP000537131">
    <property type="component" value="Unassembled WGS sequence"/>
</dbReference>
<dbReference type="PROSITE" id="PS50110">
    <property type="entry name" value="RESPONSE_REGULATORY"/>
    <property type="match status" value="1"/>
</dbReference>
<evidence type="ECO:0000313" key="6">
    <source>
        <dbReference type="EMBL" id="NMM63109.1"/>
    </source>
</evidence>
<dbReference type="AlphaFoldDB" id="A0A7Y0EGL5"/>
<feature type="domain" description="Response regulatory" evidence="5">
    <location>
        <begin position="12"/>
        <end position="128"/>
    </location>
</feature>
<comment type="caution">
    <text evidence="6">The sequence shown here is derived from an EMBL/GenBank/DDBJ whole genome shotgun (WGS) entry which is preliminary data.</text>
</comment>
<comment type="caution">
    <text evidence="4">Lacks conserved residue(s) required for the propagation of feature annotation.</text>
</comment>
<dbReference type="PANTHER" id="PTHR44591:SF3">
    <property type="entry name" value="RESPONSE REGULATORY DOMAIN-CONTAINING PROTEIN"/>
    <property type="match status" value="1"/>
</dbReference>
<organism evidence="6 7">
    <name type="scientific">Clostridium muellerianum</name>
    <dbReference type="NCBI Taxonomy" id="2716538"/>
    <lineage>
        <taxon>Bacteria</taxon>
        <taxon>Bacillati</taxon>
        <taxon>Bacillota</taxon>
        <taxon>Clostridia</taxon>
        <taxon>Eubacteriales</taxon>
        <taxon>Clostridiaceae</taxon>
        <taxon>Clostridium</taxon>
    </lineage>
</organism>
<proteinExistence type="predicted"/>
<gene>
    <name evidence="6" type="ORF">HBE96_10450</name>
</gene>